<evidence type="ECO:0000259" key="5">
    <source>
        <dbReference type="Pfam" id="PF03081"/>
    </source>
</evidence>
<dbReference type="AlphaFoldDB" id="A0A811SA47"/>
<dbReference type="Proteomes" id="UP000604825">
    <property type="component" value="Unassembled WGS sequence"/>
</dbReference>
<dbReference type="Pfam" id="PF03081">
    <property type="entry name" value="Exo70_C"/>
    <property type="match status" value="1"/>
</dbReference>
<keyword evidence="3" id="KW-0268">Exocytosis</keyword>
<feature type="region of interest" description="Disordered" evidence="4">
    <location>
        <begin position="1"/>
        <end position="29"/>
    </location>
</feature>
<dbReference type="SUPFAM" id="SSF74788">
    <property type="entry name" value="Cullin repeat-like"/>
    <property type="match status" value="1"/>
</dbReference>
<evidence type="ECO:0000256" key="3">
    <source>
        <dbReference type="RuleBase" id="RU365026"/>
    </source>
</evidence>
<comment type="similarity">
    <text evidence="1 3">Belongs to the EXO70 family.</text>
</comment>
<dbReference type="GO" id="GO:0015031">
    <property type="term" value="P:protein transport"/>
    <property type="evidence" value="ECO:0007669"/>
    <property type="project" value="UniProtKB-KW"/>
</dbReference>
<keyword evidence="7" id="KW-1185">Reference proteome</keyword>
<evidence type="ECO:0000256" key="4">
    <source>
        <dbReference type="SAM" id="MobiDB-lite"/>
    </source>
</evidence>
<proteinExistence type="inferred from homology"/>
<evidence type="ECO:0000313" key="6">
    <source>
        <dbReference type="EMBL" id="CAD6338193.1"/>
    </source>
</evidence>
<sequence length="247" mass="28077">MDEIRTGLMGGTGTGTGTGTGKDDSASASPDVHKLTRSVISCINLLDKNYVLLSRIAYEAAQLGSYLPEILGVAPLTSLMTEMFSRLEEKLVSMSHSSFQFQFQSQCDSLGILFLINNSHFIWQQLHPMFDMAFPMAVLNRKIDDYIQSYLQVSWGPVLSCLYYDPGPLRRGRYSSALPLFEFEFHKVYRTQRFWKVPDPELRGRLRKAITNKVTSGLKKFLEDKNVTTPRITPQELEDMLQELFEG</sequence>
<protein>
    <recommendedName>
        <fullName evidence="3">Exocyst subunit Exo70 family protein</fullName>
    </recommendedName>
</protein>
<evidence type="ECO:0000256" key="1">
    <source>
        <dbReference type="ARBA" id="ARBA00006756"/>
    </source>
</evidence>
<gene>
    <name evidence="6" type="ORF">NCGR_LOCUS62291</name>
</gene>
<dbReference type="GO" id="GO:0006887">
    <property type="term" value="P:exocytosis"/>
    <property type="evidence" value="ECO:0007669"/>
    <property type="project" value="UniProtKB-KW"/>
</dbReference>
<dbReference type="InterPro" id="IPR016159">
    <property type="entry name" value="Cullin_repeat-like_dom_sf"/>
</dbReference>
<keyword evidence="2 3" id="KW-0813">Transport</keyword>
<dbReference type="PANTHER" id="PTHR12542:SF170">
    <property type="entry name" value="EXOCYST SUBUNIT EXO70 FAMILY PROTEIN"/>
    <property type="match status" value="1"/>
</dbReference>
<feature type="domain" description="Exocyst complex subunit Exo70 C-terminal" evidence="5">
    <location>
        <begin position="31"/>
        <end position="243"/>
    </location>
</feature>
<reference evidence="6" key="1">
    <citation type="submission" date="2020-10" db="EMBL/GenBank/DDBJ databases">
        <authorList>
            <person name="Han B."/>
            <person name="Lu T."/>
            <person name="Zhao Q."/>
            <person name="Huang X."/>
            <person name="Zhao Y."/>
        </authorList>
    </citation>
    <scope>NUCLEOTIDE SEQUENCE</scope>
</reference>
<dbReference type="GO" id="GO:0005546">
    <property type="term" value="F:phosphatidylinositol-4,5-bisphosphate binding"/>
    <property type="evidence" value="ECO:0007669"/>
    <property type="project" value="InterPro"/>
</dbReference>
<keyword evidence="3" id="KW-0653">Protein transport</keyword>
<dbReference type="Gene3D" id="1.20.1280.170">
    <property type="entry name" value="Exocyst complex component Exo70"/>
    <property type="match status" value="1"/>
</dbReference>
<feature type="compositionally biased region" description="Gly residues" evidence="4">
    <location>
        <begin position="8"/>
        <end position="20"/>
    </location>
</feature>
<dbReference type="EMBL" id="CAJGYO010000019">
    <property type="protein sequence ID" value="CAD6338193.1"/>
    <property type="molecule type" value="Genomic_DNA"/>
</dbReference>
<dbReference type="OrthoDB" id="642550at2759"/>
<comment type="caution">
    <text evidence="6">The sequence shown here is derived from an EMBL/GenBank/DDBJ whole genome shotgun (WGS) entry which is preliminary data.</text>
</comment>
<evidence type="ECO:0000256" key="2">
    <source>
        <dbReference type="ARBA" id="ARBA00022448"/>
    </source>
</evidence>
<dbReference type="GO" id="GO:0000145">
    <property type="term" value="C:exocyst"/>
    <property type="evidence" value="ECO:0007669"/>
    <property type="project" value="InterPro"/>
</dbReference>
<evidence type="ECO:0000313" key="7">
    <source>
        <dbReference type="Proteomes" id="UP000604825"/>
    </source>
</evidence>
<comment type="function">
    <text evidence="3">Component of the exocyst complex.</text>
</comment>
<name>A0A811SA47_9POAL</name>
<dbReference type="InterPro" id="IPR004140">
    <property type="entry name" value="Exo70"/>
</dbReference>
<organism evidence="6 7">
    <name type="scientific">Miscanthus lutarioriparius</name>
    <dbReference type="NCBI Taxonomy" id="422564"/>
    <lineage>
        <taxon>Eukaryota</taxon>
        <taxon>Viridiplantae</taxon>
        <taxon>Streptophyta</taxon>
        <taxon>Embryophyta</taxon>
        <taxon>Tracheophyta</taxon>
        <taxon>Spermatophyta</taxon>
        <taxon>Magnoliopsida</taxon>
        <taxon>Liliopsida</taxon>
        <taxon>Poales</taxon>
        <taxon>Poaceae</taxon>
        <taxon>PACMAD clade</taxon>
        <taxon>Panicoideae</taxon>
        <taxon>Andropogonodae</taxon>
        <taxon>Andropogoneae</taxon>
        <taxon>Saccharinae</taxon>
        <taxon>Miscanthus</taxon>
    </lineage>
</organism>
<dbReference type="InterPro" id="IPR046364">
    <property type="entry name" value="Exo70_C"/>
</dbReference>
<dbReference type="PANTHER" id="PTHR12542">
    <property type="entry name" value="EXOCYST COMPLEX PROTEIN EXO70"/>
    <property type="match status" value="1"/>
</dbReference>
<accession>A0A811SA47</accession>